<keyword evidence="2" id="KW-1185">Reference proteome</keyword>
<gene>
    <name evidence="1" type="ORF">GCM10022226_43090</name>
</gene>
<evidence type="ECO:0000313" key="1">
    <source>
        <dbReference type="EMBL" id="GAA3817915.1"/>
    </source>
</evidence>
<evidence type="ECO:0000313" key="2">
    <source>
        <dbReference type="Proteomes" id="UP001500888"/>
    </source>
</evidence>
<comment type="caution">
    <text evidence="1">The sequence shown here is derived from an EMBL/GenBank/DDBJ whole genome shotgun (WGS) entry which is preliminary data.</text>
</comment>
<sequence length="70" mass="7808">MVSMGMLRRRDYSEIAGSADRGPAHHGCTEVNRRQGGRLEQIIAWGLHRICTDRYSLVESRIGRTLVPGG</sequence>
<reference evidence="2" key="1">
    <citation type="journal article" date="2019" name="Int. J. Syst. Evol. Microbiol.">
        <title>The Global Catalogue of Microorganisms (GCM) 10K type strain sequencing project: providing services to taxonomists for standard genome sequencing and annotation.</title>
        <authorList>
            <consortium name="The Broad Institute Genomics Platform"/>
            <consortium name="The Broad Institute Genome Sequencing Center for Infectious Disease"/>
            <person name="Wu L."/>
            <person name="Ma J."/>
        </authorList>
    </citation>
    <scope>NUCLEOTIDE SEQUENCE [LARGE SCALE GENOMIC DNA]</scope>
    <source>
        <strain evidence="2">JCM 16908</strain>
    </source>
</reference>
<name>A0ABP7IGG1_9ACTN</name>
<dbReference type="Proteomes" id="UP001500888">
    <property type="component" value="Unassembled WGS sequence"/>
</dbReference>
<dbReference type="EMBL" id="BAAAZR010000010">
    <property type="protein sequence ID" value="GAA3817915.1"/>
    <property type="molecule type" value="Genomic_DNA"/>
</dbReference>
<organism evidence="1 2">
    <name type="scientific">Sphaerisporangium flaviroseum</name>
    <dbReference type="NCBI Taxonomy" id="509199"/>
    <lineage>
        <taxon>Bacteria</taxon>
        <taxon>Bacillati</taxon>
        <taxon>Actinomycetota</taxon>
        <taxon>Actinomycetes</taxon>
        <taxon>Streptosporangiales</taxon>
        <taxon>Streptosporangiaceae</taxon>
        <taxon>Sphaerisporangium</taxon>
    </lineage>
</organism>
<protein>
    <submittedName>
        <fullName evidence="1">Uncharacterized protein</fullName>
    </submittedName>
</protein>
<accession>A0ABP7IGG1</accession>
<proteinExistence type="predicted"/>